<evidence type="ECO:0000313" key="2">
    <source>
        <dbReference type="EMBL" id="QJH94533.1"/>
    </source>
</evidence>
<reference evidence="1" key="1">
    <citation type="submission" date="2020-03" db="EMBL/GenBank/DDBJ databases">
        <title>The deep terrestrial virosphere.</title>
        <authorList>
            <person name="Holmfeldt K."/>
            <person name="Nilsson E."/>
            <person name="Simone D."/>
            <person name="Lopez-Fernandez M."/>
            <person name="Wu X."/>
            <person name="de Brujin I."/>
            <person name="Lundin D."/>
            <person name="Andersson A."/>
            <person name="Bertilsson S."/>
            <person name="Dopson M."/>
        </authorList>
    </citation>
    <scope>NUCLEOTIDE SEQUENCE</scope>
    <source>
        <strain evidence="1">TM448A00446</strain>
        <strain evidence="2">TM448B00242</strain>
    </source>
</reference>
<evidence type="ECO:0000313" key="1">
    <source>
        <dbReference type="EMBL" id="QJA46517.1"/>
    </source>
</evidence>
<organism evidence="1">
    <name type="scientific">viral metagenome</name>
    <dbReference type="NCBI Taxonomy" id="1070528"/>
    <lineage>
        <taxon>unclassified sequences</taxon>
        <taxon>metagenomes</taxon>
        <taxon>organismal metagenomes</taxon>
    </lineage>
</organism>
<name>A0A6H1ZGQ5_9ZZZZ</name>
<dbReference type="EMBL" id="MT144013">
    <property type="protein sequence ID" value="QJA46517.1"/>
    <property type="molecule type" value="Genomic_DNA"/>
</dbReference>
<sequence>MITKQEKSIITNLLRDPGSRIIWDTLQKIGQDRIDTLRKKKPSLDSQWKMTKSTLMAEGEIDGIKGFFNEIENYVK</sequence>
<dbReference type="AlphaFoldDB" id="A0A6H1ZGQ5"/>
<proteinExistence type="predicted"/>
<gene>
    <name evidence="1" type="ORF">TM448A00446_0024</name>
    <name evidence="2" type="ORF">TM448B00242_0007</name>
</gene>
<protein>
    <submittedName>
        <fullName evidence="1">Uncharacterized protein</fullName>
    </submittedName>
</protein>
<accession>A0A6H1ZGQ5</accession>
<dbReference type="EMBL" id="MT144602">
    <property type="protein sequence ID" value="QJH94533.1"/>
    <property type="molecule type" value="Genomic_DNA"/>
</dbReference>